<organism evidence="3 4">
    <name type="scientific">Mucilaginibacter defluvii</name>
    <dbReference type="NCBI Taxonomy" id="1196019"/>
    <lineage>
        <taxon>Bacteria</taxon>
        <taxon>Pseudomonadati</taxon>
        <taxon>Bacteroidota</taxon>
        <taxon>Sphingobacteriia</taxon>
        <taxon>Sphingobacteriales</taxon>
        <taxon>Sphingobacteriaceae</taxon>
        <taxon>Mucilaginibacter</taxon>
    </lineage>
</organism>
<evidence type="ECO:0000313" key="3">
    <source>
        <dbReference type="EMBL" id="GAA4909708.1"/>
    </source>
</evidence>
<keyword evidence="4" id="KW-1185">Reference proteome</keyword>
<dbReference type="PANTHER" id="PTHR34477:SF1">
    <property type="entry name" value="UPF0213 PROTEIN YHBQ"/>
    <property type="match status" value="1"/>
</dbReference>
<dbReference type="Gene3D" id="3.40.1440.10">
    <property type="entry name" value="GIY-YIG endonuclease"/>
    <property type="match status" value="1"/>
</dbReference>
<name>A0ABP9FMV6_9SPHI</name>
<dbReference type="Pfam" id="PF01541">
    <property type="entry name" value="GIY-YIG"/>
    <property type="match status" value="1"/>
</dbReference>
<gene>
    <name evidence="3" type="ORF">GCM10023313_11000</name>
</gene>
<proteinExistence type="inferred from homology"/>
<dbReference type="InterPro" id="IPR000305">
    <property type="entry name" value="GIY-YIG_endonuc"/>
</dbReference>
<evidence type="ECO:0000259" key="2">
    <source>
        <dbReference type="PROSITE" id="PS50164"/>
    </source>
</evidence>
<dbReference type="PANTHER" id="PTHR34477">
    <property type="entry name" value="UPF0213 PROTEIN YHBQ"/>
    <property type="match status" value="1"/>
</dbReference>
<comment type="caution">
    <text evidence="3">The sequence shown here is derived from an EMBL/GenBank/DDBJ whole genome shotgun (WGS) entry which is preliminary data.</text>
</comment>
<accession>A0ABP9FMV6</accession>
<dbReference type="EMBL" id="BAABJI010000001">
    <property type="protein sequence ID" value="GAA4909708.1"/>
    <property type="molecule type" value="Genomic_DNA"/>
</dbReference>
<evidence type="ECO:0000313" key="4">
    <source>
        <dbReference type="Proteomes" id="UP001501436"/>
    </source>
</evidence>
<dbReference type="PROSITE" id="PS50164">
    <property type="entry name" value="GIY_YIG"/>
    <property type="match status" value="1"/>
</dbReference>
<dbReference type="CDD" id="cd10456">
    <property type="entry name" value="GIY-YIG_UPF0213"/>
    <property type="match status" value="1"/>
</dbReference>
<dbReference type="InterPro" id="IPR050190">
    <property type="entry name" value="UPF0213_domain"/>
</dbReference>
<dbReference type="SUPFAM" id="SSF82771">
    <property type="entry name" value="GIY-YIG endonuclease"/>
    <property type="match status" value="1"/>
</dbReference>
<feature type="domain" description="GIY-YIG" evidence="2">
    <location>
        <begin position="3"/>
        <end position="79"/>
    </location>
</feature>
<protein>
    <submittedName>
        <fullName evidence="3">GIY-YIG nuclease family protein</fullName>
    </submittedName>
</protein>
<dbReference type="RefSeq" id="WP_345329942.1">
    <property type="nucleotide sequence ID" value="NZ_BAABJI010000001.1"/>
</dbReference>
<dbReference type="Proteomes" id="UP001501436">
    <property type="component" value="Unassembled WGS sequence"/>
</dbReference>
<comment type="similarity">
    <text evidence="1">Belongs to the UPF0213 family.</text>
</comment>
<evidence type="ECO:0000256" key="1">
    <source>
        <dbReference type="ARBA" id="ARBA00007435"/>
    </source>
</evidence>
<dbReference type="InterPro" id="IPR035901">
    <property type="entry name" value="GIY-YIG_endonuc_sf"/>
</dbReference>
<sequence>MFHQYFVYIIRCNDGSYYTGVTNDIDRRFQEHQQGIIVHCYTFKRRPLVLVFHEPFGDINQAIAFEKQVKGWRRAKKEALIARRWDLLPELSRTAK</sequence>
<reference evidence="4" key="1">
    <citation type="journal article" date="2019" name="Int. J. Syst. Evol. Microbiol.">
        <title>The Global Catalogue of Microorganisms (GCM) 10K type strain sequencing project: providing services to taxonomists for standard genome sequencing and annotation.</title>
        <authorList>
            <consortium name="The Broad Institute Genomics Platform"/>
            <consortium name="The Broad Institute Genome Sequencing Center for Infectious Disease"/>
            <person name="Wu L."/>
            <person name="Ma J."/>
        </authorList>
    </citation>
    <scope>NUCLEOTIDE SEQUENCE [LARGE SCALE GENOMIC DNA]</scope>
    <source>
        <strain evidence="4">JCM 18283</strain>
    </source>
</reference>